<dbReference type="GO" id="GO:0001682">
    <property type="term" value="P:tRNA 5'-leader removal"/>
    <property type="evidence" value="ECO:0007669"/>
    <property type="project" value="InterPro"/>
</dbReference>
<dbReference type="Pfam" id="PF01868">
    <property type="entry name" value="RNase_P-MRP_p29"/>
    <property type="match status" value="1"/>
</dbReference>
<dbReference type="InterPro" id="IPR016848">
    <property type="entry name" value="RNase_P/MRP_Rpp29-subunit"/>
</dbReference>
<dbReference type="SUPFAM" id="SSF101744">
    <property type="entry name" value="Rof/RNase P subunit-like"/>
    <property type="match status" value="1"/>
</dbReference>
<comment type="caution">
    <text evidence="4">The sequence shown here is derived from an EMBL/GenBank/DDBJ whole genome shotgun (WGS) entry which is preliminary data.</text>
</comment>
<evidence type="ECO:0000256" key="2">
    <source>
        <dbReference type="ARBA" id="ARBA00006181"/>
    </source>
</evidence>
<proteinExistence type="inferred from homology"/>
<dbReference type="GO" id="GO:0006364">
    <property type="term" value="P:rRNA processing"/>
    <property type="evidence" value="ECO:0007669"/>
    <property type="project" value="TreeGrafter"/>
</dbReference>
<dbReference type="GO" id="GO:0033204">
    <property type="term" value="F:ribonuclease P RNA binding"/>
    <property type="evidence" value="ECO:0007669"/>
    <property type="project" value="InterPro"/>
</dbReference>
<dbReference type="Gene3D" id="2.30.30.210">
    <property type="entry name" value="Ribonuclease P/MRP, subunit p29"/>
    <property type="match status" value="1"/>
</dbReference>
<reference evidence="4 5" key="1">
    <citation type="journal article" date="2014" name="Genome Biol. Evol.">
        <title>The secreted proteins of Achlya hypogyna and Thraustotheca clavata identify the ancestral oomycete secretome and reveal gene acquisitions by horizontal gene transfer.</title>
        <authorList>
            <person name="Misner I."/>
            <person name="Blouin N."/>
            <person name="Leonard G."/>
            <person name="Richards T.A."/>
            <person name="Lane C.E."/>
        </authorList>
    </citation>
    <scope>NUCLEOTIDE SEQUENCE [LARGE SCALE GENOMIC DNA]</scope>
    <source>
        <strain evidence="4 5">ATCC 34112</strain>
    </source>
</reference>
<evidence type="ECO:0000256" key="3">
    <source>
        <dbReference type="SAM" id="MobiDB-lite"/>
    </source>
</evidence>
<dbReference type="PANTHER" id="PTHR13348:SF0">
    <property type="entry name" value="RIBONUCLEASE P PROTEIN SUBUNIT P29"/>
    <property type="match status" value="1"/>
</dbReference>
<dbReference type="InterPro" id="IPR002730">
    <property type="entry name" value="Rpp29/RNP1"/>
</dbReference>
<feature type="region of interest" description="Disordered" evidence="3">
    <location>
        <begin position="19"/>
        <end position="60"/>
    </location>
</feature>
<dbReference type="OrthoDB" id="124041at2759"/>
<name>A0A1W0A1J7_9STRA</name>
<accession>A0A1W0A1J7</accession>
<keyword evidence="5" id="KW-1185">Reference proteome</keyword>
<dbReference type="AlphaFoldDB" id="A0A1W0A1J7"/>
<dbReference type="EMBL" id="JNBS01000676">
    <property type="protein sequence ID" value="OQS04128.1"/>
    <property type="molecule type" value="Genomic_DNA"/>
</dbReference>
<gene>
    <name evidence="4" type="ORF">THRCLA_03605</name>
</gene>
<comment type="subcellular location">
    <subcellularLocation>
        <location evidence="1">Nucleus</location>
    </subcellularLocation>
</comment>
<evidence type="ECO:0000313" key="5">
    <source>
        <dbReference type="Proteomes" id="UP000243217"/>
    </source>
</evidence>
<sequence length="284" mass="32136">MEKRKQLLDDLDAAFATKKPKLMHKPPGVIASKQKPMNTNAKKPKVGISKEGNDNKTTKKVNSKYAPLSNEVQIRQETDLPRQNIKLLQQQLMAMSLKKHGNEDYIEKLRGKALQLQNPHKTNAKTNQSIQAIQFPKRMSKKQSKAAGFESAPPTISYEIALELNKLWMQYMVDLIGDKNLSSSNVAFETCPFGNKLLKADYQGCLLKGIIFVMKMNSNLDLVVRSNNPSWIGMTGIVLLEHANTFQLVTPKDKLVLLPKICTSFAFDINQMHFRFEGTSFLKR</sequence>
<dbReference type="Proteomes" id="UP000243217">
    <property type="component" value="Unassembled WGS sequence"/>
</dbReference>
<comment type="similarity">
    <text evidence="2">Belongs to the eukaryotic/archaeal RNase P protein component 1 family.</text>
</comment>
<evidence type="ECO:0000256" key="1">
    <source>
        <dbReference type="ARBA" id="ARBA00004123"/>
    </source>
</evidence>
<dbReference type="GO" id="GO:0000172">
    <property type="term" value="C:ribonuclease MRP complex"/>
    <property type="evidence" value="ECO:0007669"/>
    <property type="project" value="InterPro"/>
</dbReference>
<dbReference type="STRING" id="74557.A0A1W0A1J7"/>
<dbReference type="InterPro" id="IPR036980">
    <property type="entry name" value="RNase_P/MRP_Rpp29_sf"/>
</dbReference>
<evidence type="ECO:0000313" key="4">
    <source>
        <dbReference type="EMBL" id="OQS04128.1"/>
    </source>
</evidence>
<protein>
    <submittedName>
        <fullName evidence="4">Uncharacterized protein</fullName>
    </submittedName>
</protein>
<dbReference type="GO" id="GO:0005634">
    <property type="term" value="C:nucleus"/>
    <property type="evidence" value="ECO:0007669"/>
    <property type="project" value="UniProtKB-SubCell"/>
</dbReference>
<dbReference type="GO" id="GO:0030677">
    <property type="term" value="C:ribonuclease P complex"/>
    <property type="evidence" value="ECO:0007669"/>
    <property type="project" value="InterPro"/>
</dbReference>
<dbReference type="InterPro" id="IPR023534">
    <property type="entry name" value="Rof/RNase_P-like"/>
</dbReference>
<dbReference type="PANTHER" id="PTHR13348">
    <property type="entry name" value="RIBONUCLEASE P SUBUNIT P29"/>
    <property type="match status" value="1"/>
</dbReference>
<organism evidence="4 5">
    <name type="scientific">Thraustotheca clavata</name>
    <dbReference type="NCBI Taxonomy" id="74557"/>
    <lineage>
        <taxon>Eukaryota</taxon>
        <taxon>Sar</taxon>
        <taxon>Stramenopiles</taxon>
        <taxon>Oomycota</taxon>
        <taxon>Saprolegniomycetes</taxon>
        <taxon>Saprolegniales</taxon>
        <taxon>Achlyaceae</taxon>
        <taxon>Thraustotheca</taxon>
    </lineage>
</organism>